<evidence type="ECO:0000256" key="1">
    <source>
        <dbReference type="SAM" id="MobiDB-lite"/>
    </source>
</evidence>
<evidence type="ECO:0000313" key="2">
    <source>
        <dbReference type="EMBL" id="ABJ87955.1"/>
    </source>
</evidence>
<reference evidence="2" key="1">
    <citation type="submission" date="2006-10" db="EMBL/GenBank/DDBJ databases">
        <title>Complete sequence of Solibacter usitatus Ellin6076.</title>
        <authorList>
            <consortium name="US DOE Joint Genome Institute"/>
            <person name="Copeland A."/>
            <person name="Lucas S."/>
            <person name="Lapidus A."/>
            <person name="Barry K."/>
            <person name="Detter J.C."/>
            <person name="Glavina del Rio T."/>
            <person name="Hammon N."/>
            <person name="Israni S."/>
            <person name="Dalin E."/>
            <person name="Tice H."/>
            <person name="Pitluck S."/>
            <person name="Thompson L.S."/>
            <person name="Brettin T."/>
            <person name="Bruce D."/>
            <person name="Han C."/>
            <person name="Tapia R."/>
            <person name="Gilna P."/>
            <person name="Schmutz J."/>
            <person name="Larimer F."/>
            <person name="Land M."/>
            <person name="Hauser L."/>
            <person name="Kyrpides N."/>
            <person name="Mikhailova N."/>
            <person name="Janssen P.H."/>
            <person name="Kuske C.R."/>
            <person name="Richardson P."/>
        </authorList>
    </citation>
    <scope>NUCLEOTIDE SEQUENCE</scope>
    <source>
        <strain evidence="2">Ellin6076</strain>
    </source>
</reference>
<dbReference type="KEGG" id="sus:Acid_7042"/>
<feature type="compositionally biased region" description="Basic residues" evidence="1">
    <location>
        <begin position="84"/>
        <end position="94"/>
    </location>
</feature>
<dbReference type="HOGENOM" id="CLU_2289812_0_0_0"/>
<feature type="compositionally biased region" description="Pro residues" evidence="1">
    <location>
        <begin position="55"/>
        <end position="70"/>
    </location>
</feature>
<name>Q01QW5_SOLUE</name>
<feature type="region of interest" description="Disordered" evidence="1">
    <location>
        <begin position="1"/>
        <end position="101"/>
    </location>
</feature>
<organism evidence="2">
    <name type="scientific">Solibacter usitatus (strain Ellin6076)</name>
    <dbReference type="NCBI Taxonomy" id="234267"/>
    <lineage>
        <taxon>Bacteria</taxon>
        <taxon>Pseudomonadati</taxon>
        <taxon>Acidobacteriota</taxon>
        <taxon>Terriglobia</taxon>
        <taxon>Bryobacterales</taxon>
        <taxon>Solibacteraceae</taxon>
        <taxon>Candidatus Solibacter</taxon>
    </lineage>
</organism>
<dbReference type="EMBL" id="CP000473">
    <property type="protein sequence ID" value="ABJ87955.1"/>
    <property type="molecule type" value="Genomic_DNA"/>
</dbReference>
<gene>
    <name evidence="2" type="ordered locus">Acid_7042</name>
</gene>
<protein>
    <submittedName>
        <fullName evidence="2">Uncharacterized protein</fullName>
    </submittedName>
</protein>
<accession>Q01QW5</accession>
<proteinExistence type="predicted"/>
<sequence length="101" mass="10770">MRTPAGTCSGRCKESADGSMATKARRSQRAGQQSKENMRKGKAMVGGSSAHEAPPQTPPGGEPPETPAPFPSGTRFQNGGNPSRVRKPAQHRRALDRFPPF</sequence>
<dbReference type="InParanoid" id="Q01QW5"/>
<dbReference type="AlphaFoldDB" id="Q01QW5"/>